<evidence type="ECO:0000313" key="3">
    <source>
        <dbReference type="EMBL" id="KAK7505424.1"/>
    </source>
</evidence>
<accession>A0ABD0M0Y9</accession>
<gene>
    <name evidence="3" type="ORF">BaRGS_00003169</name>
</gene>
<feature type="compositionally biased region" description="Basic residues" evidence="2">
    <location>
        <begin position="295"/>
        <end position="312"/>
    </location>
</feature>
<feature type="compositionally biased region" description="Polar residues" evidence="2">
    <location>
        <begin position="519"/>
        <end position="545"/>
    </location>
</feature>
<feature type="compositionally biased region" description="Polar residues" evidence="2">
    <location>
        <begin position="823"/>
        <end position="834"/>
    </location>
</feature>
<feature type="coiled-coil region" evidence="1">
    <location>
        <begin position="218"/>
        <end position="280"/>
    </location>
</feature>
<reference evidence="3 4" key="1">
    <citation type="journal article" date="2023" name="Sci. Data">
        <title>Genome assembly of the Korean intertidal mud-creeper Batillaria attramentaria.</title>
        <authorList>
            <person name="Patra A.K."/>
            <person name="Ho P.T."/>
            <person name="Jun S."/>
            <person name="Lee S.J."/>
            <person name="Kim Y."/>
            <person name="Won Y.J."/>
        </authorList>
    </citation>
    <scope>NUCLEOTIDE SEQUENCE [LARGE SCALE GENOMIC DNA]</scope>
    <source>
        <strain evidence="3">Wonlab-2016</strain>
    </source>
</reference>
<dbReference type="Proteomes" id="UP001519460">
    <property type="component" value="Unassembled WGS sequence"/>
</dbReference>
<feature type="region of interest" description="Disordered" evidence="2">
    <location>
        <begin position="281"/>
        <end position="430"/>
    </location>
</feature>
<feature type="region of interest" description="Disordered" evidence="2">
    <location>
        <begin position="470"/>
        <end position="630"/>
    </location>
</feature>
<dbReference type="PANTHER" id="PTHR45615:SF40">
    <property type="entry name" value="MYOSIN HEAVY CHAIN, NON-MUSCLE"/>
    <property type="match status" value="1"/>
</dbReference>
<evidence type="ECO:0000256" key="1">
    <source>
        <dbReference type="SAM" id="Coils"/>
    </source>
</evidence>
<feature type="compositionally biased region" description="Polar residues" evidence="2">
    <location>
        <begin position="488"/>
        <end position="506"/>
    </location>
</feature>
<dbReference type="Gene3D" id="1.10.287.1490">
    <property type="match status" value="1"/>
</dbReference>
<feature type="compositionally biased region" description="Polar residues" evidence="2">
    <location>
        <begin position="7"/>
        <end position="16"/>
    </location>
</feature>
<feature type="region of interest" description="Disordered" evidence="2">
    <location>
        <begin position="642"/>
        <end position="834"/>
    </location>
</feature>
<name>A0ABD0M0Y9_9CAEN</name>
<feature type="compositionally biased region" description="Low complexity" evidence="2">
    <location>
        <begin position="752"/>
        <end position="771"/>
    </location>
</feature>
<sequence length="834" mass="92099">MHEATALKSSLDQLTAESDKTHQDLHKKCEDLELRLQQLTEEKEKGEAKAAELERQRNAVREELEAARHTSQQVQARLDMLQMDLDDNEGMVDDLNGKLTQESQAIADLKARLTEKEERLKESTTDLEKTGLKLAESLDRGVALESEIQQLRVNISQQESALADKNQQIEKLTSELKAAREELGSLGERLSARDKAESEMQEEAERLCQKLIFKDETLARLLADLQAKEKELEDLNDTCAQLEEDLEKSARTIKAREDTIKATQEHMEKLVATLAEERDARAAEKEGLEGEIARPKKKSPGSRSNSWRKTRKPAGELEKEKQSLQQQAQGELQALQKELDQERQALQDQKESLQSEKRSLQEQLAEERRRRSEETEHQQKLLQEKAELEGRLKEMEESRPTKDKEPEKDGDGGEDTVEELRSQLAHSKQETEFYLEKHNKLLEDIVTLRKEKENAVCLLERFKYRVQLKRRRDAEAANQKTPAEPVAATSTQSLPDSLGQNTSDSSVQEHKHQEPSPQPSHLTSDKSAATVSQKQTASFSPTISDMFTEGHSVVKDPSPSTRASGRSCLSLRHSPRTRSSPRLAAADSVVASDSGNLNKDTGAGKNDNSVQGSIEVPSASKKAASSSLSSAFGAPMRVAAKIPEASSAGQPQPNEGEELPGVMTRRRLSLSKRKSEQHQLGSPAAKQPKVASPEPAAKVQAPSRPATRASYRTSRLQPPSSSRLQPPSSSRTGLPTKKDLLTKPASHIPHFTSSSTGSSTSQATTSSSSGQPKALATITNSPKKAPSGVRGLRKIPAPSRPRFSPEIPKAVEATKASKERSARTANQVNDCKQS</sequence>
<evidence type="ECO:0000313" key="4">
    <source>
        <dbReference type="Proteomes" id="UP001519460"/>
    </source>
</evidence>
<proteinExistence type="predicted"/>
<evidence type="ECO:0000256" key="2">
    <source>
        <dbReference type="SAM" id="MobiDB-lite"/>
    </source>
</evidence>
<feature type="compositionally biased region" description="Low complexity" evidence="2">
    <location>
        <begin position="618"/>
        <end position="630"/>
    </location>
</feature>
<feature type="compositionally biased region" description="Basic and acidic residues" evidence="2">
    <location>
        <begin position="313"/>
        <end position="322"/>
    </location>
</feature>
<comment type="caution">
    <text evidence="3">The sequence shown here is derived from an EMBL/GenBank/DDBJ whole genome shotgun (WGS) entry which is preliminary data.</text>
</comment>
<dbReference type="PANTHER" id="PTHR45615">
    <property type="entry name" value="MYOSIN HEAVY CHAIN, NON-MUSCLE"/>
    <property type="match status" value="1"/>
</dbReference>
<dbReference type="AlphaFoldDB" id="A0ABD0M0Y9"/>
<feature type="compositionally biased region" description="Low complexity" evidence="2">
    <location>
        <begin position="323"/>
        <end position="336"/>
    </location>
</feature>
<feature type="compositionally biased region" description="Basic and acidic residues" evidence="2">
    <location>
        <begin position="281"/>
        <end position="294"/>
    </location>
</feature>
<feature type="compositionally biased region" description="Basic and acidic residues" evidence="2">
    <location>
        <begin position="337"/>
        <end position="411"/>
    </location>
</feature>
<dbReference type="EMBL" id="JACVVK020000010">
    <property type="protein sequence ID" value="KAK7505424.1"/>
    <property type="molecule type" value="Genomic_DNA"/>
</dbReference>
<dbReference type="Gene3D" id="1.20.5.340">
    <property type="match status" value="1"/>
</dbReference>
<protein>
    <submittedName>
        <fullName evidence="3">Uncharacterized protein</fullName>
    </submittedName>
</protein>
<feature type="region of interest" description="Disordered" evidence="2">
    <location>
        <begin position="1"/>
        <end position="25"/>
    </location>
</feature>
<organism evidence="3 4">
    <name type="scientific">Batillaria attramentaria</name>
    <dbReference type="NCBI Taxonomy" id="370345"/>
    <lineage>
        <taxon>Eukaryota</taxon>
        <taxon>Metazoa</taxon>
        <taxon>Spiralia</taxon>
        <taxon>Lophotrochozoa</taxon>
        <taxon>Mollusca</taxon>
        <taxon>Gastropoda</taxon>
        <taxon>Caenogastropoda</taxon>
        <taxon>Sorbeoconcha</taxon>
        <taxon>Cerithioidea</taxon>
        <taxon>Batillariidae</taxon>
        <taxon>Batillaria</taxon>
    </lineage>
</organism>
<feature type="compositionally biased region" description="Low complexity" evidence="2">
    <location>
        <begin position="712"/>
        <end position="732"/>
    </location>
</feature>
<feature type="compositionally biased region" description="Low complexity" evidence="2">
    <location>
        <begin position="584"/>
        <end position="594"/>
    </location>
</feature>
<keyword evidence="4" id="KW-1185">Reference proteome</keyword>
<keyword evidence="1" id="KW-0175">Coiled coil</keyword>